<feature type="domain" description="FecR protein" evidence="1">
    <location>
        <begin position="126"/>
        <end position="217"/>
    </location>
</feature>
<proteinExistence type="predicted"/>
<dbReference type="AlphaFoldDB" id="A0A3P4B7Z6"/>
<keyword evidence="3" id="KW-1185">Reference proteome</keyword>
<evidence type="ECO:0000259" key="1">
    <source>
        <dbReference type="Pfam" id="PF04773"/>
    </source>
</evidence>
<dbReference type="Proteomes" id="UP000277294">
    <property type="component" value="Unassembled WGS sequence"/>
</dbReference>
<sequence length="342" mass="37283">MSRSAIAEEIVEQAAEWQVLLSSHAGTVGERQALQARYEAWKHARPEHAQAAGRLERLIGDVRAATCTPVLADAGQQALAAGRRVVRRHGKARRMAGAALLALAVAVPAAWLPLQHYSLGMLLADFHTQPGAWRTVRLADGTSLTLGSASAANYRYDAGRRELELVQGQLMVDVAKDASRPFTVVTPEARITALGTRFAVTRHEGMTELFMLESEVRVQAAGTPAVPGLVVRGGQRVRIWADRVGAVQPLDVVAAGNYWHDRRLVVDDMPLPQVLDLLARERPGLVSFDRQALARYSVSGVLDLGDPERAMQLLATSFPIRVRSFGPWLIRIDPMQENPPPG</sequence>
<evidence type="ECO:0000313" key="2">
    <source>
        <dbReference type="EMBL" id="VCU71750.1"/>
    </source>
</evidence>
<dbReference type="OrthoDB" id="1100567at2"/>
<dbReference type="Pfam" id="PF04773">
    <property type="entry name" value="FecR"/>
    <property type="match status" value="1"/>
</dbReference>
<dbReference type="EMBL" id="UWPJ01000029">
    <property type="protein sequence ID" value="VCU71750.1"/>
    <property type="molecule type" value="Genomic_DNA"/>
</dbReference>
<dbReference type="InterPro" id="IPR012373">
    <property type="entry name" value="Ferrdict_sens_TM"/>
</dbReference>
<accession>A0A3P4B7Z6</accession>
<dbReference type="RefSeq" id="WP_124081337.1">
    <property type="nucleotide sequence ID" value="NZ_UWPJ01000029.1"/>
</dbReference>
<organism evidence="2 3">
    <name type="scientific">Pigmentiphaga humi</name>
    <dbReference type="NCBI Taxonomy" id="2478468"/>
    <lineage>
        <taxon>Bacteria</taxon>
        <taxon>Pseudomonadati</taxon>
        <taxon>Pseudomonadota</taxon>
        <taxon>Betaproteobacteria</taxon>
        <taxon>Burkholderiales</taxon>
        <taxon>Alcaligenaceae</taxon>
        <taxon>Pigmentiphaga</taxon>
    </lineage>
</organism>
<reference evidence="2 3" key="1">
    <citation type="submission" date="2018-10" db="EMBL/GenBank/DDBJ databases">
        <authorList>
            <person name="Criscuolo A."/>
        </authorList>
    </citation>
    <scope>NUCLEOTIDE SEQUENCE [LARGE SCALE GENOMIC DNA]</scope>
    <source>
        <strain evidence="2">DnA1</strain>
    </source>
</reference>
<dbReference type="PANTHER" id="PTHR30273">
    <property type="entry name" value="PERIPLASMIC SIGNAL SENSOR AND SIGMA FACTOR ACTIVATOR FECR-RELATED"/>
    <property type="match status" value="1"/>
</dbReference>
<dbReference type="PIRSF" id="PIRSF018266">
    <property type="entry name" value="FecR"/>
    <property type="match status" value="1"/>
</dbReference>
<name>A0A3P4B7Z6_9BURK</name>
<dbReference type="GO" id="GO:0016989">
    <property type="term" value="F:sigma factor antagonist activity"/>
    <property type="evidence" value="ECO:0007669"/>
    <property type="project" value="TreeGrafter"/>
</dbReference>
<dbReference type="Gene3D" id="2.60.120.1440">
    <property type="match status" value="1"/>
</dbReference>
<gene>
    <name evidence="2" type="ORF">PIGHUM_03840</name>
</gene>
<evidence type="ECO:0000313" key="3">
    <source>
        <dbReference type="Proteomes" id="UP000277294"/>
    </source>
</evidence>
<protein>
    <submittedName>
        <fullName evidence="2">Fec operon regulator FecR</fullName>
    </submittedName>
</protein>
<dbReference type="PANTHER" id="PTHR30273:SF2">
    <property type="entry name" value="PROTEIN FECR"/>
    <property type="match status" value="1"/>
</dbReference>
<dbReference type="InterPro" id="IPR006860">
    <property type="entry name" value="FecR"/>
</dbReference>